<dbReference type="InterPro" id="IPR012784">
    <property type="entry name" value="DksA_RNA_pol-bd"/>
</dbReference>
<dbReference type="SUPFAM" id="SSF109635">
    <property type="entry name" value="DnaK suppressor protein DksA, alpha-hairpin domain"/>
    <property type="match status" value="1"/>
</dbReference>
<sequence>MAIKKITKIPRKTAKKSTSKKTIKKLAVKKKPVKKRTTTKKVAKQSYQGEEAFLASIEPYKLNKKEKYMSAKQKRHFAKILERWKQMLQLEQDRTADKIQNNSNHFADESDRATHEEGFTLEIRTRERERKLLSKIDESVDDLSNGVYGFCVNPNCGVEIGIRRLEARPTASLCIDCKTLEEITEKQQYG</sequence>
<evidence type="ECO:0000256" key="3">
    <source>
        <dbReference type="ARBA" id="ARBA00022833"/>
    </source>
</evidence>
<name>A0A381RB63_9ZZZZ</name>
<dbReference type="PANTHER" id="PTHR33823:SF2">
    <property type="entry name" value="RNA POLYMERASE-BINDING TRANSCRIPTION FACTOR DKSA"/>
    <property type="match status" value="1"/>
</dbReference>
<dbReference type="InterPro" id="IPR000962">
    <property type="entry name" value="Znf_DskA_TraR"/>
</dbReference>
<feature type="domain" description="DnaK suppressor protein DksA N-terminal" evidence="6">
    <location>
        <begin position="73"/>
        <end position="141"/>
    </location>
</feature>
<evidence type="ECO:0000256" key="1">
    <source>
        <dbReference type="ARBA" id="ARBA00022723"/>
    </source>
</evidence>
<evidence type="ECO:0000259" key="6">
    <source>
        <dbReference type="Pfam" id="PF21157"/>
    </source>
</evidence>
<keyword evidence="1" id="KW-0479">Metal-binding</keyword>
<evidence type="ECO:0000256" key="4">
    <source>
        <dbReference type="SAM" id="MobiDB-lite"/>
    </source>
</evidence>
<accession>A0A381RB63</accession>
<feature type="region of interest" description="Disordered" evidence="4">
    <location>
        <begin position="1"/>
        <end position="41"/>
    </location>
</feature>
<dbReference type="EMBL" id="UINC01001798">
    <property type="protein sequence ID" value="SUZ89006.1"/>
    <property type="molecule type" value="Genomic_DNA"/>
</dbReference>
<proteinExistence type="inferred from homology"/>
<keyword evidence="3" id="KW-0862">Zinc</keyword>
<evidence type="ECO:0000313" key="7">
    <source>
        <dbReference type="EMBL" id="SUZ89006.1"/>
    </source>
</evidence>
<dbReference type="HAMAP" id="MF_00926">
    <property type="entry name" value="DksA"/>
    <property type="match status" value="1"/>
</dbReference>
<gene>
    <name evidence="7" type="ORF">METZ01_LOCUS41860</name>
</gene>
<organism evidence="7">
    <name type="scientific">marine metagenome</name>
    <dbReference type="NCBI Taxonomy" id="408172"/>
    <lineage>
        <taxon>unclassified sequences</taxon>
        <taxon>metagenomes</taxon>
        <taxon>ecological metagenomes</taxon>
    </lineage>
</organism>
<dbReference type="AlphaFoldDB" id="A0A381RB63"/>
<evidence type="ECO:0000256" key="2">
    <source>
        <dbReference type="ARBA" id="ARBA00022771"/>
    </source>
</evidence>
<feature type="domain" description="Zinc finger DksA/TraR C4-type" evidence="5">
    <location>
        <begin position="148"/>
        <end position="181"/>
    </location>
</feature>
<dbReference type="PROSITE" id="PS51128">
    <property type="entry name" value="ZF_DKSA_2"/>
    <property type="match status" value="1"/>
</dbReference>
<dbReference type="GO" id="GO:0008270">
    <property type="term" value="F:zinc ion binding"/>
    <property type="evidence" value="ECO:0007669"/>
    <property type="project" value="UniProtKB-KW"/>
</dbReference>
<dbReference type="PANTHER" id="PTHR33823">
    <property type="entry name" value="RNA POLYMERASE-BINDING TRANSCRIPTION FACTOR DKSA-RELATED"/>
    <property type="match status" value="1"/>
</dbReference>
<reference evidence="7" key="1">
    <citation type="submission" date="2018-05" db="EMBL/GenBank/DDBJ databases">
        <authorList>
            <person name="Lanie J.A."/>
            <person name="Ng W.-L."/>
            <person name="Kazmierczak K.M."/>
            <person name="Andrzejewski T.M."/>
            <person name="Davidsen T.M."/>
            <person name="Wayne K.J."/>
            <person name="Tettelin H."/>
            <person name="Glass J.I."/>
            <person name="Rusch D."/>
            <person name="Podicherti R."/>
            <person name="Tsui H.-C.T."/>
            <person name="Winkler M.E."/>
        </authorList>
    </citation>
    <scope>NUCLEOTIDE SEQUENCE</scope>
</reference>
<evidence type="ECO:0000259" key="5">
    <source>
        <dbReference type="Pfam" id="PF01258"/>
    </source>
</evidence>
<dbReference type="Pfam" id="PF21157">
    <property type="entry name" value="DksA_N"/>
    <property type="match status" value="1"/>
</dbReference>
<dbReference type="Gene3D" id="1.20.120.910">
    <property type="entry name" value="DksA, coiled-coil domain"/>
    <property type="match status" value="1"/>
</dbReference>
<dbReference type="Pfam" id="PF01258">
    <property type="entry name" value="zf-dskA_traR"/>
    <property type="match status" value="1"/>
</dbReference>
<dbReference type="NCBIfam" id="TIGR02420">
    <property type="entry name" value="dksA"/>
    <property type="match status" value="1"/>
</dbReference>
<dbReference type="InterPro" id="IPR048489">
    <property type="entry name" value="DksA_N"/>
</dbReference>
<dbReference type="SUPFAM" id="SSF57716">
    <property type="entry name" value="Glucocorticoid receptor-like (DNA-binding domain)"/>
    <property type="match status" value="1"/>
</dbReference>
<protein>
    <submittedName>
        <fullName evidence="7">Uncharacterized protein</fullName>
    </submittedName>
</protein>
<keyword evidence="2" id="KW-0863">Zinc-finger</keyword>
<dbReference type="InterPro" id="IPR037187">
    <property type="entry name" value="DnaK_N"/>
</dbReference>